<sequence>MSATSSPVLPHALDLPIFRYLKDKRVVLASSSVHRKERLGVSGLNPEVIPSTFPENLPHSDFAHAPSEYPVATSQEKAMEVYQRLLAEDPQTAPGLVISGDTVVIFYPQSPVNNAIEDFTVVDGTAIAKLEMGPEFSEEMQDFGKGFNKGNGRQDWGGCEGRKGLTVKILEKPLNKEAQYETLMELNGQKCEIVTGVTIGMHLTLHVHSDRRTDFPWMVYPWSIKVYPIAAAPGYELRYGMTTCVIASQSLTSPLRANRSIAVSTLVQFNDNSPELIKAYVEKGEGVTRCGGFSTRGLGGFLVKSVQGDYDNVTGFPTAAFWRWMRKLYEEGVFSQ</sequence>
<dbReference type="Proteomes" id="UP001243375">
    <property type="component" value="Unassembled WGS sequence"/>
</dbReference>
<gene>
    <name evidence="1" type="ORF">QFC22_002955</name>
</gene>
<evidence type="ECO:0000313" key="1">
    <source>
        <dbReference type="EMBL" id="KAJ9120058.1"/>
    </source>
</evidence>
<proteinExistence type="predicted"/>
<evidence type="ECO:0000313" key="2">
    <source>
        <dbReference type="Proteomes" id="UP001243375"/>
    </source>
</evidence>
<keyword evidence="2" id="KW-1185">Reference proteome</keyword>
<comment type="caution">
    <text evidence="1">The sequence shown here is derived from an EMBL/GenBank/DDBJ whole genome shotgun (WGS) entry which is preliminary data.</text>
</comment>
<name>A0ACC2X8E6_9TREE</name>
<dbReference type="EMBL" id="JASBWU010000007">
    <property type="protein sequence ID" value="KAJ9120058.1"/>
    <property type="molecule type" value="Genomic_DNA"/>
</dbReference>
<protein>
    <submittedName>
        <fullName evidence="1">Uncharacterized protein</fullName>
    </submittedName>
</protein>
<reference evidence="1" key="1">
    <citation type="submission" date="2023-04" db="EMBL/GenBank/DDBJ databases">
        <title>Draft Genome sequencing of Naganishia species isolated from polar environments using Oxford Nanopore Technology.</title>
        <authorList>
            <person name="Leo P."/>
            <person name="Venkateswaran K."/>
        </authorList>
    </citation>
    <scope>NUCLEOTIDE SEQUENCE</scope>
    <source>
        <strain evidence="1">MNA-CCFEE 5425</strain>
    </source>
</reference>
<organism evidence="1 2">
    <name type="scientific">Naganishia vaughanmartiniae</name>
    <dbReference type="NCBI Taxonomy" id="1424756"/>
    <lineage>
        <taxon>Eukaryota</taxon>
        <taxon>Fungi</taxon>
        <taxon>Dikarya</taxon>
        <taxon>Basidiomycota</taxon>
        <taxon>Agaricomycotina</taxon>
        <taxon>Tremellomycetes</taxon>
        <taxon>Filobasidiales</taxon>
        <taxon>Filobasidiaceae</taxon>
        <taxon>Naganishia</taxon>
    </lineage>
</organism>
<accession>A0ACC2X8E6</accession>